<name>A0ABQ6I245_9MICO</name>
<dbReference type="Gene3D" id="1.10.260.40">
    <property type="entry name" value="lambda repressor-like DNA-binding domains"/>
    <property type="match status" value="1"/>
</dbReference>
<feature type="domain" description="HTH lacI-type" evidence="4">
    <location>
        <begin position="9"/>
        <end position="63"/>
    </location>
</feature>
<keyword evidence="2" id="KW-0238">DNA-binding</keyword>
<dbReference type="CDD" id="cd01392">
    <property type="entry name" value="HTH_LacI"/>
    <property type="match status" value="1"/>
</dbReference>
<dbReference type="PANTHER" id="PTHR30146">
    <property type="entry name" value="LACI-RELATED TRANSCRIPTIONAL REPRESSOR"/>
    <property type="match status" value="1"/>
</dbReference>
<evidence type="ECO:0000256" key="2">
    <source>
        <dbReference type="ARBA" id="ARBA00023125"/>
    </source>
</evidence>
<proteinExistence type="predicted"/>
<keyword evidence="6" id="KW-1185">Reference proteome</keyword>
<dbReference type="RefSeq" id="WP_284293487.1">
    <property type="nucleotide sequence ID" value="NZ_BSUK01000001.1"/>
</dbReference>
<dbReference type="Proteomes" id="UP001157091">
    <property type="component" value="Unassembled WGS sequence"/>
</dbReference>
<protein>
    <recommendedName>
        <fullName evidence="4">HTH lacI-type domain-containing protein</fullName>
    </recommendedName>
</protein>
<evidence type="ECO:0000313" key="5">
    <source>
        <dbReference type="EMBL" id="GMA24756.1"/>
    </source>
</evidence>
<dbReference type="InterPro" id="IPR010982">
    <property type="entry name" value="Lambda_DNA-bd_dom_sf"/>
</dbReference>
<dbReference type="Pfam" id="PF00356">
    <property type="entry name" value="LacI"/>
    <property type="match status" value="1"/>
</dbReference>
<dbReference type="SUPFAM" id="SSF47413">
    <property type="entry name" value="lambda repressor-like DNA-binding domains"/>
    <property type="match status" value="1"/>
</dbReference>
<reference evidence="6" key="1">
    <citation type="journal article" date="2019" name="Int. J. Syst. Evol. Microbiol.">
        <title>The Global Catalogue of Microorganisms (GCM) 10K type strain sequencing project: providing services to taxonomists for standard genome sequencing and annotation.</title>
        <authorList>
            <consortium name="The Broad Institute Genomics Platform"/>
            <consortium name="The Broad Institute Genome Sequencing Center for Infectious Disease"/>
            <person name="Wu L."/>
            <person name="Ma J."/>
        </authorList>
    </citation>
    <scope>NUCLEOTIDE SEQUENCE [LARGE SCALE GENOMIC DNA]</scope>
    <source>
        <strain evidence="6">NBRC 106348</strain>
    </source>
</reference>
<accession>A0ABQ6I245</accession>
<evidence type="ECO:0000256" key="3">
    <source>
        <dbReference type="ARBA" id="ARBA00023163"/>
    </source>
</evidence>
<gene>
    <name evidence="5" type="ORF">GCM10025864_25150</name>
</gene>
<keyword evidence="1" id="KW-0805">Transcription regulation</keyword>
<dbReference type="EMBL" id="BSUK01000001">
    <property type="protein sequence ID" value="GMA24756.1"/>
    <property type="molecule type" value="Genomic_DNA"/>
</dbReference>
<keyword evidence="3" id="KW-0804">Transcription</keyword>
<evidence type="ECO:0000313" key="6">
    <source>
        <dbReference type="Proteomes" id="UP001157091"/>
    </source>
</evidence>
<dbReference type="PROSITE" id="PS50932">
    <property type="entry name" value="HTH_LACI_2"/>
    <property type="match status" value="1"/>
</dbReference>
<evidence type="ECO:0000256" key="1">
    <source>
        <dbReference type="ARBA" id="ARBA00023015"/>
    </source>
</evidence>
<comment type="caution">
    <text evidence="5">The sequence shown here is derived from an EMBL/GenBank/DDBJ whole genome shotgun (WGS) entry which is preliminary data.</text>
</comment>
<sequence length="74" mass="7908">MGDETRRPPGIKDVAAAAGVSWKTVSNVVNGTGRVGDATRERVERTIAELGYRPSLAGRQLRQGRTHILALAVP</sequence>
<evidence type="ECO:0000259" key="4">
    <source>
        <dbReference type="PROSITE" id="PS50932"/>
    </source>
</evidence>
<dbReference type="PANTHER" id="PTHR30146:SF109">
    <property type="entry name" value="HTH-TYPE TRANSCRIPTIONAL REGULATOR GALS"/>
    <property type="match status" value="1"/>
</dbReference>
<dbReference type="InterPro" id="IPR000843">
    <property type="entry name" value="HTH_LacI"/>
</dbReference>
<organism evidence="5 6">
    <name type="scientific">Luteimicrobium album</name>
    <dbReference type="NCBI Taxonomy" id="1054550"/>
    <lineage>
        <taxon>Bacteria</taxon>
        <taxon>Bacillati</taxon>
        <taxon>Actinomycetota</taxon>
        <taxon>Actinomycetes</taxon>
        <taxon>Micrococcales</taxon>
        <taxon>Luteimicrobium</taxon>
    </lineage>
</organism>
<dbReference type="SMART" id="SM00354">
    <property type="entry name" value="HTH_LACI"/>
    <property type="match status" value="1"/>
</dbReference>
<dbReference type="PROSITE" id="PS00356">
    <property type="entry name" value="HTH_LACI_1"/>
    <property type="match status" value="1"/>
</dbReference>